<sequence length="195" mass="21538">MIPQNLKNSIPKNWLKKLTAALAIAGASTAICVPVLAKFYPPSSLFQPSAYRNYPYRNSQKNIADTLTQEGKFADLVYELNKAQLLKTLKNGRYTVLAPTNEAFKALPKDVYQRYSQPENRLKVLKYHLVSGVISDEKLDGKEIPTLLEGQTVKVTVDEPNGTVKLNDAIGKPPSLEAQNGVVVEIDKVLLPPGF</sequence>
<evidence type="ECO:0000313" key="3">
    <source>
        <dbReference type="Proteomes" id="UP000029738"/>
    </source>
</evidence>
<reference evidence="2" key="2">
    <citation type="submission" date="2019-11" db="EMBL/GenBank/DDBJ databases">
        <title>Improved Assembly of Tolypothrix boutellei genome.</title>
        <authorList>
            <person name="Sarangi A.N."/>
            <person name="Mukherjee M."/>
            <person name="Ghosh S."/>
            <person name="Singh D."/>
            <person name="Das A."/>
            <person name="Kant S."/>
            <person name="Prusty A."/>
            <person name="Tripathy S."/>
        </authorList>
    </citation>
    <scope>NUCLEOTIDE SEQUENCE</scope>
    <source>
        <strain evidence="2">VB521301</strain>
    </source>
</reference>
<accession>A0A8S9TDK2</accession>
<comment type="caution">
    <text evidence="2">The sequence shown here is derived from an EMBL/GenBank/DDBJ whole genome shotgun (WGS) entry which is preliminary data.</text>
</comment>
<dbReference type="InterPro" id="IPR000782">
    <property type="entry name" value="FAS1_domain"/>
</dbReference>
<dbReference type="FunFam" id="2.30.180.10:FF:000032">
    <property type="entry name" value="Fasciclin domain-containing protein, putative"/>
    <property type="match status" value="1"/>
</dbReference>
<protein>
    <submittedName>
        <fullName evidence="2">Fasciclin domain-containing protein</fullName>
    </submittedName>
</protein>
<evidence type="ECO:0000313" key="2">
    <source>
        <dbReference type="EMBL" id="KAF3889712.1"/>
    </source>
</evidence>
<dbReference type="SMART" id="SM00554">
    <property type="entry name" value="FAS1"/>
    <property type="match status" value="1"/>
</dbReference>
<dbReference type="EMBL" id="JHEG04000001">
    <property type="protein sequence ID" value="KAF3889712.1"/>
    <property type="molecule type" value="Genomic_DNA"/>
</dbReference>
<dbReference type="RefSeq" id="WP_038092729.1">
    <property type="nucleotide sequence ID" value="NZ_JHEG04000001.1"/>
</dbReference>
<dbReference type="PANTHER" id="PTHR10900:SF77">
    <property type="entry name" value="FI19380P1"/>
    <property type="match status" value="1"/>
</dbReference>
<dbReference type="InterPro" id="IPR036378">
    <property type="entry name" value="FAS1_dom_sf"/>
</dbReference>
<dbReference type="PANTHER" id="PTHR10900">
    <property type="entry name" value="PERIOSTIN-RELATED"/>
    <property type="match status" value="1"/>
</dbReference>
<dbReference type="InterPro" id="IPR050904">
    <property type="entry name" value="Adhesion/Biosynth-related"/>
</dbReference>
<proteinExistence type="predicted"/>
<dbReference type="Pfam" id="PF02469">
    <property type="entry name" value="Fasciclin"/>
    <property type="match status" value="1"/>
</dbReference>
<dbReference type="PROSITE" id="PS50213">
    <property type="entry name" value="FAS1"/>
    <property type="match status" value="1"/>
</dbReference>
<gene>
    <name evidence="2" type="ORF">DA73_0400032755</name>
</gene>
<dbReference type="SUPFAM" id="SSF82153">
    <property type="entry name" value="FAS1 domain"/>
    <property type="match status" value="1"/>
</dbReference>
<keyword evidence="3" id="KW-1185">Reference proteome</keyword>
<dbReference type="AlphaFoldDB" id="A0A8S9TDK2"/>
<dbReference type="Gene3D" id="2.30.180.10">
    <property type="entry name" value="FAS1 domain"/>
    <property type="match status" value="1"/>
</dbReference>
<evidence type="ECO:0000259" key="1">
    <source>
        <dbReference type="PROSITE" id="PS50213"/>
    </source>
</evidence>
<name>A0A8S9TDK2_9CYAN</name>
<dbReference type="Proteomes" id="UP000029738">
    <property type="component" value="Unassembled WGS sequence"/>
</dbReference>
<reference evidence="2" key="1">
    <citation type="journal article" date="2015" name="Genome Announc.">
        <title>Draft Genome Sequence of Tolypothrix boutellei Strain VB521301.</title>
        <authorList>
            <person name="Chandrababunaidu M.M."/>
            <person name="Singh D."/>
            <person name="Sen D."/>
            <person name="Bhan S."/>
            <person name="Das S."/>
            <person name="Gupta A."/>
            <person name="Adhikary S.P."/>
            <person name="Tripathy S."/>
        </authorList>
    </citation>
    <scope>NUCLEOTIDE SEQUENCE</scope>
    <source>
        <strain evidence="2">VB521301</strain>
    </source>
</reference>
<feature type="domain" description="FAS1" evidence="1">
    <location>
        <begin position="60"/>
        <end position="190"/>
    </location>
</feature>
<organism evidence="2 3">
    <name type="scientific">Tolypothrix bouteillei VB521301</name>
    <dbReference type="NCBI Taxonomy" id="1479485"/>
    <lineage>
        <taxon>Bacteria</taxon>
        <taxon>Bacillati</taxon>
        <taxon>Cyanobacteriota</taxon>
        <taxon>Cyanophyceae</taxon>
        <taxon>Nostocales</taxon>
        <taxon>Tolypothrichaceae</taxon>
        <taxon>Tolypothrix</taxon>
    </lineage>
</organism>